<comment type="caution">
    <text evidence="2">The sequence shown here is derived from an EMBL/GenBank/DDBJ whole genome shotgun (WGS) entry which is preliminary data.</text>
</comment>
<name>A0A834J9K3_VESVU</name>
<dbReference type="AlphaFoldDB" id="A0A834J9K3"/>
<accession>A0A834J9K3</accession>
<reference evidence="2" key="1">
    <citation type="journal article" date="2020" name="G3 (Bethesda)">
        <title>High-Quality Assemblies for Three Invasive Social Wasps from the &lt;i&gt;Vespula&lt;/i&gt; Genus.</title>
        <authorList>
            <person name="Harrop T.W.R."/>
            <person name="Guhlin J."/>
            <person name="McLaughlin G.M."/>
            <person name="Permina E."/>
            <person name="Stockwell P."/>
            <person name="Gilligan J."/>
            <person name="Le Lec M.F."/>
            <person name="Gruber M.A.M."/>
            <person name="Quinn O."/>
            <person name="Lovegrove M."/>
            <person name="Duncan E.J."/>
            <person name="Remnant E.J."/>
            <person name="Van Eeckhoven J."/>
            <person name="Graham B."/>
            <person name="Knapp R.A."/>
            <person name="Langford K.W."/>
            <person name="Kronenberg Z."/>
            <person name="Press M.O."/>
            <person name="Eacker S.M."/>
            <person name="Wilson-Rankin E.E."/>
            <person name="Purcell J."/>
            <person name="Lester P.J."/>
            <person name="Dearden P.K."/>
        </authorList>
    </citation>
    <scope>NUCLEOTIDE SEQUENCE</scope>
    <source>
        <strain evidence="2">Marl-1</strain>
    </source>
</reference>
<sequence>MSTRFRIIVDRKEDEKEEEEDDDEEEEAEKQKRRETGLMVALEQGKDPSGPSTLAFPPKLRSNQRNDYNHQERTLVINKLIFAISYYSHLVVNHRSIVNYLLLSSKYLGKEDKYLVLWEYELADIFKGPFFCESKKTAYRLVRMVQRKGTKPKLRP</sequence>
<feature type="compositionally biased region" description="Acidic residues" evidence="1">
    <location>
        <begin position="15"/>
        <end position="28"/>
    </location>
</feature>
<dbReference type="Proteomes" id="UP000614350">
    <property type="component" value="Unassembled WGS sequence"/>
</dbReference>
<feature type="region of interest" description="Disordered" evidence="1">
    <location>
        <begin position="1"/>
        <end position="65"/>
    </location>
</feature>
<protein>
    <submittedName>
        <fullName evidence="2">Uncharacterized protein</fullName>
    </submittedName>
</protein>
<proteinExistence type="predicted"/>
<evidence type="ECO:0000256" key="1">
    <source>
        <dbReference type="SAM" id="MobiDB-lite"/>
    </source>
</evidence>
<evidence type="ECO:0000313" key="2">
    <source>
        <dbReference type="EMBL" id="KAF7382934.1"/>
    </source>
</evidence>
<keyword evidence="3" id="KW-1185">Reference proteome</keyword>
<gene>
    <name evidence="2" type="ORF">HZH66_013336</name>
</gene>
<dbReference type="EMBL" id="JACSEA010000018">
    <property type="protein sequence ID" value="KAF7382934.1"/>
    <property type="molecule type" value="Genomic_DNA"/>
</dbReference>
<organism evidence="2 3">
    <name type="scientific">Vespula vulgaris</name>
    <name type="common">Yellow jacket</name>
    <name type="synonym">Wasp</name>
    <dbReference type="NCBI Taxonomy" id="7454"/>
    <lineage>
        <taxon>Eukaryota</taxon>
        <taxon>Metazoa</taxon>
        <taxon>Ecdysozoa</taxon>
        <taxon>Arthropoda</taxon>
        <taxon>Hexapoda</taxon>
        <taxon>Insecta</taxon>
        <taxon>Pterygota</taxon>
        <taxon>Neoptera</taxon>
        <taxon>Endopterygota</taxon>
        <taxon>Hymenoptera</taxon>
        <taxon>Apocrita</taxon>
        <taxon>Aculeata</taxon>
        <taxon>Vespoidea</taxon>
        <taxon>Vespidae</taxon>
        <taxon>Vespinae</taxon>
        <taxon>Vespula</taxon>
    </lineage>
</organism>
<evidence type="ECO:0000313" key="3">
    <source>
        <dbReference type="Proteomes" id="UP000614350"/>
    </source>
</evidence>